<proteinExistence type="predicted"/>
<dbReference type="Proteomes" id="UP001498421">
    <property type="component" value="Unassembled WGS sequence"/>
</dbReference>
<name>A0ABR1HZQ4_9HYPO</name>
<comment type="caution">
    <text evidence="1">The sequence shown here is derived from an EMBL/GenBank/DDBJ whole genome shotgun (WGS) entry which is preliminary data.</text>
</comment>
<dbReference type="EMBL" id="JAZAVK010000068">
    <property type="protein sequence ID" value="KAK7426272.1"/>
    <property type="molecule type" value="Genomic_DNA"/>
</dbReference>
<evidence type="ECO:0000313" key="1">
    <source>
        <dbReference type="EMBL" id="KAK7426272.1"/>
    </source>
</evidence>
<accession>A0ABR1HZQ4</accession>
<reference evidence="1 2" key="1">
    <citation type="journal article" date="2025" name="Microbiol. Resour. Announc.">
        <title>Draft genome sequences for Neonectria magnoliae and Neonectria punicea, canker pathogens of Liriodendron tulipifera and Acer saccharum in West Virginia.</title>
        <authorList>
            <person name="Petronek H.M."/>
            <person name="Kasson M.T."/>
            <person name="Metheny A.M."/>
            <person name="Stauder C.M."/>
            <person name="Lovett B."/>
            <person name="Lynch S.C."/>
            <person name="Garnas J.R."/>
            <person name="Kasson L.R."/>
            <person name="Stajich J.E."/>
        </authorList>
    </citation>
    <scope>NUCLEOTIDE SEQUENCE [LARGE SCALE GENOMIC DNA]</scope>
    <source>
        <strain evidence="1 2">NRRL 64651</strain>
    </source>
</reference>
<keyword evidence="2" id="KW-1185">Reference proteome</keyword>
<organism evidence="1 2">
    <name type="scientific">Neonectria magnoliae</name>
    <dbReference type="NCBI Taxonomy" id="2732573"/>
    <lineage>
        <taxon>Eukaryota</taxon>
        <taxon>Fungi</taxon>
        <taxon>Dikarya</taxon>
        <taxon>Ascomycota</taxon>
        <taxon>Pezizomycotina</taxon>
        <taxon>Sordariomycetes</taxon>
        <taxon>Hypocreomycetidae</taxon>
        <taxon>Hypocreales</taxon>
        <taxon>Nectriaceae</taxon>
        <taxon>Neonectria</taxon>
    </lineage>
</organism>
<protein>
    <recommendedName>
        <fullName evidence="3">Meiosis-specific nuclear structural protein 1</fullName>
    </recommendedName>
</protein>
<sequence length="92" mass="11179">MGKLADKAKVLTFYRKEKLVRHEKERLQQELATSQLERQNQEERVQDELTLYKQEIRADLEKEIREELESDLANRQMESRWRTKLFIVLCIS</sequence>
<evidence type="ECO:0008006" key="3">
    <source>
        <dbReference type="Google" id="ProtNLM"/>
    </source>
</evidence>
<evidence type="ECO:0000313" key="2">
    <source>
        <dbReference type="Proteomes" id="UP001498421"/>
    </source>
</evidence>
<gene>
    <name evidence="1" type="ORF">QQZ08_007172</name>
</gene>